<evidence type="ECO:0008006" key="3">
    <source>
        <dbReference type="Google" id="ProtNLM"/>
    </source>
</evidence>
<accession>A0A6L2J1C6</accession>
<dbReference type="SUPFAM" id="SSF57756">
    <property type="entry name" value="Retrovirus zinc finger-like domains"/>
    <property type="match status" value="1"/>
</dbReference>
<comment type="caution">
    <text evidence="2">The sequence shown here is derived from an EMBL/GenBank/DDBJ whole genome shotgun (WGS) entry which is preliminary data.</text>
</comment>
<dbReference type="AlphaFoldDB" id="A0A6L2J1C6"/>
<proteinExistence type="predicted"/>
<name>A0A6L2J1C6_TANCI</name>
<evidence type="ECO:0000256" key="1">
    <source>
        <dbReference type="SAM" id="MobiDB-lite"/>
    </source>
</evidence>
<dbReference type="GO" id="GO:0003676">
    <property type="term" value="F:nucleic acid binding"/>
    <property type="evidence" value="ECO:0007669"/>
    <property type="project" value="InterPro"/>
</dbReference>
<dbReference type="GO" id="GO:0008270">
    <property type="term" value="F:zinc ion binding"/>
    <property type="evidence" value="ECO:0007669"/>
    <property type="project" value="InterPro"/>
</dbReference>
<sequence length="821" mass="92575">MLAIQSEDGEGSGHPSKAQLAPSTAQPTHKDPIPIIASSSHQKTQTTRQALQKVNELPQTSEPIPNVADETVYEEKLVQVVVSGAKKPRGVPLLRQEVILNGDSPPPTKIVDGIVQIVAPTIVEQRLAKKNELKARGTLLMTLFDKHQLKFNIYKDAKFLMEAIEKRFGGNKETKKVQKTILKQQYENFYGTSSESLDQIHDRPQKLISQLEILGENISQEDINLKFLRSLPSEWKTHTLIWRNKVDLEEQSLDDFFNKLKIYETEVKGSSTSSQNIQNIAFVSSNTTDSTNESVNVVPSVSVASPKAKVSTLPNVDSLNDVVIYSFFVSQSNNPHLDNEDLKQIDPDDLEEMDLKWQMAVLTMGARRFLKKTGRNLGANGTDTIGFDMSKVKCYNCHRRCHFAKECRSLRDNKNKETTRQTVPVEVSTSNALVSQCDAVGGYDWSFQAEEEPTNYALMAFTSPGSSSSSRSDNVVAHCSKACLKAYATLQTHYENLTVKYRKSQLNVISYKTGLESIEARLVVYQQNETVFEEDIKLLKLDVILKDNALVELRKKFEKSEKERNDLKLTLKFLEFIQISKYKTCEGYHNVPLPYIGNFLPSKPNLVFTDDTNASKSEANVVNVKLSKYKTNRDKSNIHRPDAPIIEDWISDSEDESKTKFVPKQREPSFVKSTKHVTTSRESVKKIEHNKQAKNLRPFYQKSRVRMTHPHSKRNVVPTALLTRSRLVSLNAARPVTTVVTQSTVKYTRPVKNVFHKAHSPGNPQQTLHDKGVINSGCSRHITGNISFLSEFEEIDRGYVVFRGNSKGGKISGKEKLGQEN</sequence>
<evidence type="ECO:0000313" key="2">
    <source>
        <dbReference type="EMBL" id="GEU30809.1"/>
    </source>
</evidence>
<gene>
    <name evidence="2" type="ORF">Tci_002787</name>
</gene>
<feature type="compositionally biased region" description="Polar residues" evidence="1">
    <location>
        <begin position="37"/>
        <end position="48"/>
    </location>
</feature>
<dbReference type="Pfam" id="PF14223">
    <property type="entry name" value="Retrotran_gag_2"/>
    <property type="match status" value="1"/>
</dbReference>
<organism evidence="2">
    <name type="scientific">Tanacetum cinerariifolium</name>
    <name type="common">Dalmatian daisy</name>
    <name type="synonym">Chrysanthemum cinerariifolium</name>
    <dbReference type="NCBI Taxonomy" id="118510"/>
    <lineage>
        <taxon>Eukaryota</taxon>
        <taxon>Viridiplantae</taxon>
        <taxon>Streptophyta</taxon>
        <taxon>Embryophyta</taxon>
        <taxon>Tracheophyta</taxon>
        <taxon>Spermatophyta</taxon>
        <taxon>Magnoliopsida</taxon>
        <taxon>eudicotyledons</taxon>
        <taxon>Gunneridae</taxon>
        <taxon>Pentapetalae</taxon>
        <taxon>asterids</taxon>
        <taxon>campanulids</taxon>
        <taxon>Asterales</taxon>
        <taxon>Asteraceae</taxon>
        <taxon>Asteroideae</taxon>
        <taxon>Anthemideae</taxon>
        <taxon>Anthemidinae</taxon>
        <taxon>Tanacetum</taxon>
    </lineage>
</organism>
<protein>
    <recommendedName>
        <fullName evidence="3">CCHC-type domain-containing protein</fullName>
    </recommendedName>
</protein>
<feature type="region of interest" description="Disordered" evidence="1">
    <location>
        <begin position="1"/>
        <end position="48"/>
    </location>
</feature>
<dbReference type="InterPro" id="IPR036875">
    <property type="entry name" value="Znf_CCHC_sf"/>
</dbReference>
<reference evidence="2" key="1">
    <citation type="journal article" date="2019" name="Sci. Rep.">
        <title>Draft genome of Tanacetum cinerariifolium, the natural source of mosquito coil.</title>
        <authorList>
            <person name="Yamashiro T."/>
            <person name="Shiraishi A."/>
            <person name="Satake H."/>
            <person name="Nakayama K."/>
        </authorList>
    </citation>
    <scope>NUCLEOTIDE SEQUENCE</scope>
</reference>
<dbReference type="EMBL" id="BKCJ010000191">
    <property type="protein sequence ID" value="GEU30809.1"/>
    <property type="molecule type" value="Genomic_DNA"/>
</dbReference>